<keyword evidence="4 7" id="KW-0812">Transmembrane</keyword>
<feature type="transmembrane region" description="Helical" evidence="8">
    <location>
        <begin position="437"/>
        <end position="455"/>
    </location>
</feature>
<evidence type="ECO:0000256" key="2">
    <source>
        <dbReference type="ARBA" id="ARBA00005346"/>
    </source>
</evidence>
<feature type="transmembrane region" description="Helical" evidence="8">
    <location>
        <begin position="101"/>
        <end position="118"/>
    </location>
</feature>
<accession>A0A831RU11</accession>
<feature type="transmembrane region" description="Helical" evidence="8">
    <location>
        <begin position="288"/>
        <end position="306"/>
    </location>
</feature>
<evidence type="ECO:0000256" key="7">
    <source>
        <dbReference type="RuleBase" id="RU000320"/>
    </source>
</evidence>
<evidence type="ECO:0000256" key="5">
    <source>
        <dbReference type="ARBA" id="ARBA00022989"/>
    </source>
</evidence>
<comment type="caution">
    <text evidence="10">The sequence shown here is derived from an EMBL/GenBank/DDBJ whole genome shotgun (WGS) entry which is preliminary data.</text>
</comment>
<dbReference type="GO" id="GO:0008137">
    <property type="term" value="F:NADH dehydrogenase (ubiquinone) activity"/>
    <property type="evidence" value="ECO:0007669"/>
    <property type="project" value="InterPro"/>
</dbReference>
<feature type="transmembrane region" description="Helical" evidence="8">
    <location>
        <begin position="153"/>
        <end position="174"/>
    </location>
</feature>
<dbReference type="GO" id="GO:0042773">
    <property type="term" value="P:ATP synthesis coupled electron transport"/>
    <property type="evidence" value="ECO:0007669"/>
    <property type="project" value="InterPro"/>
</dbReference>
<organism evidence="10">
    <name type="scientific">Thiolapillus brandeum</name>
    <dbReference type="NCBI Taxonomy" id="1076588"/>
    <lineage>
        <taxon>Bacteria</taxon>
        <taxon>Pseudomonadati</taxon>
        <taxon>Pseudomonadota</taxon>
        <taxon>Gammaproteobacteria</taxon>
        <taxon>Chromatiales</taxon>
        <taxon>Sedimenticolaceae</taxon>
        <taxon>Thiolapillus</taxon>
    </lineage>
</organism>
<evidence type="ECO:0000313" key="10">
    <source>
        <dbReference type="EMBL" id="HEC05656.1"/>
    </source>
</evidence>
<dbReference type="InterPro" id="IPR050586">
    <property type="entry name" value="CPA3_Na-H_Antiporter_D"/>
</dbReference>
<dbReference type="PRINTS" id="PR01437">
    <property type="entry name" value="NUOXDRDTASE4"/>
</dbReference>
<evidence type="ECO:0000256" key="4">
    <source>
        <dbReference type="ARBA" id="ARBA00022692"/>
    </source>
</evidence>
<keyword evidence="6 8" id="KW-0472">Membrane</keyword>
<dbReference type="GO" id="GO:0005886">
    <property type="term" value="C:plasma membrane"/>
    <property type="evidence" value="ECO:0007669"/>
    <property type="project" value="UniProtKB-SubCell"/>
</dbReference>
<dbReference type="PANTHER" id="PTHR42703">
    <property type="entry name" value="NADH DEHYDROGENASE"/>
    <property type="match status" value="1"/>
</dbReference>
<evidence type="ECO:0000256" key="6">
    <source>
        <dbReference type="ARBA" id="ARBA00023136"/>
    </source>
</evidence>
<evidence type="ECO:0000256" key="1">
    <source>
        <dbReference type="ARBA" id="ARBA00004651"/>
    </source>
</evidence>
<evidence type="ECO:0000256" key="3">
    <source>
        <dbReference type="ARBA" id="ARBA00022475"/>
    </source>
</evidence>
<feature type="transmembrane region" description="Helical" evidence="8">
    <location>
        <begin position="124"/>
        <end position="141"/>
    </location>
</feature>
<feature type="transmembrane region" description="Helical" evidence="8">
    <location>
        <begin position="77"/>
        <end position="94"/>
    </location>
</feature>
<dbReference type="EMBL" id="DRLF01000091">
    <property type="protein sequence ID" value="HEC05656.1"/>
    <property type="molecule type" value="Genomic_DNA"/>
</dbReference>
<comment type="subcellular location">
    <subcellularLocation>
        <location evidence="1">Cell membrane</location>
        <topology evidence="1">Multi-pass membrane protein</topology>
    </subcellularLocation>
    <subcellularLocation>
        <location evidence="7">Membrane</location>
        <topology evidence="7">Multi-pass membrane protein</topology>
    </subcellularLocation>
</comment>
<dbReference type="Proteomes" id="UP000886339">
    <property type="component" value="Unassembled WGS sequence"/>
</dbReference>
<comment type="similarity">
    <text evidence="2">Belongs to the CPA3 antiporters (TC 2.A.63) subunit D family.</text>
</comment>
<feature type="transmembrane region" description="Helical" evidence="8">
    <location>
        <begin position="194"/>
        <end position="215"/>
    </location>
</feature>
<reference evidence="10" key="1">
    <citation type="journal article" date="2020" name="mSystems">
        <title>Genome- and Community-Level Interaction Insights into Carbon Utilization and Element Cycling Functions of Hydrothermarchaeota in Hydrothermal Sediment.</title>
        <authorList>
            <person name="Zhou Z."/>
            <person name="Liu Y."/>
            <person name="Xu W."/>
            <person name="Pan J."/>
            <person name="Luo Z.H."/>
            <person name="Li M."/>
        </authorList>
    </citation>
    <scope>NUCLEOTIDE SEQUENCE [LARGE SCALE GENOMIC DNA]</scope>
    <source>
        <strain evidence="10">HyVt-458</strain>
    </source>
</reference>
<feature type="transmembrane region" description="Helical" evidence="8">
    <location>
        <begin position="352"/>
        <end position="370"/>
    </location>
</feature>
<gene>
    <name evidence="10" type="ORF">ENJ12_02310</name>
</gene>
<protein>
    <submittedName>
        <fullName evidence="10">NADH-quinone oxidoreductase subunit J</fullName>
    </submittedName>
</protein>
<evidence type="ECO:0000256" key="8">
    <source>
        <dbReference type="SAM" id="Phobius"/>
    </source>
</evidence>
<feature type="transmembrane region" description="Helical" evidence="8">
    <location>
        <begin position="390"/>
        <end position="410"/>
    </location>
</feature>
<dbReference type="Pfam" id="PF00361">
    <property type="entry name" value="Proton_antipo_M"/>
    <property type="match status" value="1"/>
</dbReference>
<feature type="transmembrane region" description="Helical" evidence="8">
    <location>
        <begin position="312"/>
        <end position="332"/>
    </location>
</feature>
<proteinExistence type="inferred from homology"/>
<dbReference type="InterPro" id="IPR001750">
    <property type="entry name" value="ND/Mrp_TM"/>
</dbReference>
<feature type="transmembrane region" description="Helical" evidence="8">
    <location>
        <begin position="27"/>
        <end position="45"/>
    </location>
</feature>
<sequence>MNAVALLVVLPLLAAFLTPSLGRVSGLAAKLLGPAVLLFCLGLVWHYSTGDGLPFSIALGGFLPPLGINLYVDSLALLFAGIVFLLVLLAWPWGDGSREQYALLMLLAGSSAALALSGDLFNIFVFYELGAVASFGLVVSAGTRAAHLATFRYLLISGLGSVLFLLGVAIVYINTGTLNLAHLATLAPQSLNNIQGLVAFVLILLGVGVKAELFLVNSWVPEVYATAPGWVSGLLAGIVSKLAILVLLRLLILVFDFPDAHNLLLLLGVAGFVSGELAAWWARDFRRLLAFSSIGQLGLVFIGFSISGQAGVMAGLAVALHHVLVKPALFYLAESWGGALGRLRGAGGRSPLAAAVFVLFALSLIGVPPLPGFWAKMLVIMGLAGEGGNLQITAIAAVLVVTVVEAAYLLRLVGSFYAGDGPEAVPSKQGPGDISRALLFAVGLLLAMVFVLPLGDWLSSVSGEAMNVPHYVAVVLQRGELQ</sequence>
<keyword evidence="3" id="KW-1003">Cell membrane</keyword>
<dbReference type="AlphaFoldDB" id="A0A831RU11"/>
<feature type="transmembrane region" description="Helical" evidence="8">
    <location>
        <begin position="263"/>
        <end position="281"/>
    </location>
</feature>
<feature type="transmembrane region" description="Helical" evidence="8">
    <location>
        <begin position="227"/>
        <end position="251"/>
    </location>
</feature>
<name>A0A831RU11_9GAMM</name>
<evidence type="ECO:0000259" key="9">
    <source>
        <dbReference type="Pfam" id="PF00361"/>
    </source>
</evidence>
<dbReference type="PANTHER" id="PTHR42703:SF1">
    <property type="entry name" value="NA(+)_H(+) ANTIPORTER SUBUNIT D1"/>
    <property type="match status" value="1"/>
</dbReference>
<feature type="domain" description="NADH:quinone oxidoreductase/Mrp antiporter transmembrane" evidence="9">
    <location>
        <begin position="117"/>
        <end position="394"/>
    </location>
</feature>
<keyword evidence="5 8" id="KW-1133">Transmembrane helix</keyword>
<dbReference type="InterPro" id="IPR003918">
    <property type="entry name" value="NADH_UbQ_OxRdtase"/>
</dbReference>